<evidence type="ECO:0000313" key="1">
    <source>
        <dbReference type="EMBL" id="MEQ2250247.1"/>
    </source>
</evidence>
<dbReference type="EMBL" id="JAHRIQ010089977">
    <property type="protein sequence ID" value="MEQ2250247.1"/>
    <property type="molecule type" value="Genomic_DNA"/>
</dbReference>
<name>A0ABV0UYK1_9TELE</name>
<comment type="caution">
    <text evidence="1">The sequence shown here is derived from an EMBL/GenBank/DDBJ whole genome shotgun (WGS) entry which is preliminary data.</text>
</comment>
<protein>
    <submittedName>
        <fullName evidence="1">Uncharacterized protein</fullName>
    </submittedName>
</protein>
<accession>A0ABV0UYK1</accession>
<reference evidence="1 2" key="1">
    <citation type="submission" date="2021-06" db="EMBL/GenBank/DDBJ databases">
        <authorList>
            <person name="Palmer J.M."/>
        </authorList>
    </citation>
    <scope>NUCLEOTIDE SEQUENCE [LARGE SCALE GENOMIC DNA]</scope>
    <source>
        <strain evidence="2">if_2019</strain>
        <tissue evidence="1">Muscle</tissue>
    </source>
</reference>
<dbReference type="Proteomes" id="UP001482620">
    <property type="component" value="Unassembled WGS sequence"/>
</dbReference>
<sequence>PSVLHLLYRPTSVRNKCFLQPESQISIQIVDKQKMFWNKELVHHHLCKRELHIIVI</sequence>
<organism evidence="1 2">
    <name type="scientific">Ilyodon furcidens</name>
    <name type="common">goldbreast splitfin</name>
    <dbReference type="NCBI Taxonomy" id="33524"/>
    <lineage>
        <taxon>Eukaryota</taxon>
        <taxon>Metazoa</taxon>
        <taxon>Chordata</taxon>
        <taxon>Craniata</taxon>
        <taxon>Vertebrata</taxon>
        <taxon>Euteleostomi</taxon>
        <taxon>Actinopterygii</taxon>
        <taxon>Neopterygii</taxon>
        <taxon>Teleostei</taxon>
        <taxon>Neoteleostei</taxon>
        <taxon>Acanthomorphata</taxon>
        <taxon>Ovalentaria</taxon>
        <taxon>Atherinomorphae</taxon>
        <taxon>Cyprinodontiformes</taxon>
        <taxon>Goodeidae</taxon>
        <taxon>Ilyodon</taxon>
    </lineage>
</organism>
<keyword evidence="2" id="KW-1185">Reference proteome</keyword>
<evidence type="ECO:0000313" key="2">
    <source>
        <dbReference type="Proteomes" id="UP001482620"/>
    </source>
</evidence>
<feature type="non-terminal residue" evidence="1">
    <location>
        <position position="1"/>
    </location>
</feature>
<gene>
    <name evidence="1" type="ORF">ILYODFUR_037972</name>
</gene>
<proteinExistence type="predicted"/>